<dbReference type="PROSITE" id="PS51186">
    <property type="entry name" value="GNAT"/>
    <property type="match status" value="1"/>
</dbReference>
<dbReference type="OrthoDB" id="9796171at2"/>
<keyword evidence="3" id="KW-1185">Reference proteome</keyword>
<dbReference type="EMBL" id="CP044427">
    <property type="protein sequence ID" value="QFG69604.1"/>
    <property type="molecule type" value="Genomic_DNA"/>
</dbReference>
<dbReference type="GO" id="GO:0016747">
    <property type="term" value="F:acyltransferase activity, transferring groups other than amino-acyl groups"/>
    <property type="evidence" value="ECO:0007669"/>
    <property type="project" value="InterPro"/>
</dbReference>
<evidence type="ECO:0000259" key="1">
    <source>
        <dbReference type="PROSITE" id="PS51186"/>
    </source>
</evidence>
<dbReference type="SUPFAM" id="SSF55729">
    <property type="entry name" value="Acyl-CoA N-acyltransferases (Nat)"/>
    <property type="match status" value="1"/>
</dbReference>
<evidence type="ECO:0000313" key="2">
    <source>
        <dbReference type="EMBL" id="QFG69604.1"/>
    </source>
</evidence>
<dbReference type="Gene3D" id="3.40.630.30">
    <property type="match status" value="1"/>
</dbReference>
<keyword evidence="2" id="KW-0808">Transferase</keyword>
<dbReference type="InterPro" id="IPR000182">
    <property type="entry name" value="GNAT_dom"/>
</dbReference>
<dbReference type="RefSeq" id="WP_158062049.1">
    <property type="nucleotide sequence ID" value="NZ_CP044427.1"/>
</dbReference>
<reference evidence="2 3" key="1">
    <citation type="submission" date="2019-09" db="EMBL/GenBank/DDBJ databases">
        <title>Serinicoccus pratensis sp. nov., isolated from meadow soil.</title>
        <authorList>
            <person name="Zhang W."/>
        </authorList>
    </citation>
    <scope>NUCLEOTIDE SEQUENCE [LARGE SCALE GENOMIC DNA]</scope>
    <source>
        <strain evidence="2 3">W204</strain>
    </source>
</reference>
<dbReference type="AlphaFoldDB" id="A0A5J6V8D5"/>
<gene>
    <name evidence="2" type="ORF">FY030_13620</name>
</gene>
<organism evidence="2 3">
    <name type="scientific">Ornithinimicrobium pratense</name>
    <dbReference type="NCBI Taxonomy" id="2593973"/>
    <lineage>
        <taxon>Bacteria</taxon>
        <taxon>Bacillati</taxon>
        <taxon>Actinomycetota</taxon>
        <taxon>Actinomycetes</taxon>
        <taxon>Micrococcales</taxon>
        <taxon>Ornithinimicrobiaceae</taxon>
        <taxon>Ornithinimicrobium</taxon>
    </lineage>
</organism>
<dbReference type="CDD" id="cd04301">
    <property type="entry name" value="NAT_SF"/>
    <property type="match status" value="1"/>
</dbReference>
<dbReference type="KEGG" id="serw:FY030_13620"/>
<dbReference type="Proteomes" id="UP000326546">
    <property type="component" value="Chromosome"/>
</dbReference>
<name>A0A5J6V8D5_9MICO</name>
<dbReference type="InterPro" id="IPR016181">
    <property type="entry name" value="Acyl_CoA_acyltransferase"/>
</dbReference>
<feature type="domain" description="N-acetyltransferase" evidence="1">
    <location>
        <begin position="21"/>
        <end position="159"/>
    </location>
</feature>
<protein>
    <submittedName>
        <fullName evidence="2">GNAT family N-acetyltransferase</fullName>
    </submittedName>
</protein>
<accession>A0A5J6V8D5</accession>
<evidence type="ECO:0000313" key="3">
    <source>
        <dbReference type="Proteomes" id="UP000326546"/>
    </source>
</evidence>
<proteinExistence type="predicted"/>
<dbReference type="Pfam" id="PF13673">
    <property type="entry name" value="Acetyltransf_10"/>
    <property type="match status" value="1"/>
</dbReference>
<sequence length="168" mass="18407">MPIPPTSARAGDAPVPQVRVARLVDLDPLTLYGLLRLRVDVFVVEQECAYPELDGVDTEPTTEHLWIEVGGVPVATVRTLVDAGGVHRLGRVATHPEHRGHGYATALVRAGLDRIGPHAVHIGAQTYLERWYEQFGFRRAGEDYLEDGIPHLPMVRPELTPGRGGEPS</sequence>